<dbReference type="InterPro" id="IPR050267">
    <property type="entry name" value="Anti-sigma-factor_SerPK"/>
</dbReference>
<dbReference type="Pfam" id="PF13581">
    <property type="entry name" value="HATPase_c_2"/>
    <property type="match status" value="1"/>
</dbReference>
<dbReference type="AlphaFoldDB" id="A0A6B3BQ99"/>
<dbReference type="InterPro" id="IPR003594">
    <property type="entry name" value="HATPase_dom"/>
</dbReference>
<evidence type="ECO:0000259" key="2">
    <source>
        <dbReference type="Pfam" id="PF13581"/>
    </source>
</evidence>
<organism evidence="4">
    <name type="scientific">Streptomyces sp. SID12501</name>
    <dbReference type="NCBI Taxonomy" id="2706042"/>
    <lineage>
        <taxon>Bacteria</taxon>
        <taxon>Bacillati</taxon>
        <taxon>Actinomycetota</taxon>
        <taxon>Actinomycetes</taxon>
        <taxon>Kitasatosporales</taxon>
        <taxon>Streptomycetaceae</taxon>
        <taxon>Streptomyces</taxon>
    </lineage>
</organism>
<dbReference type="PANTHER" id="PTHR35526:SF3">
    <property type="entry name" value="ANTI-SIGMA-F FACTOR RSBW"/>
    <property type="match status" value="1"/>
</dbReference>
<feature type="domain" description="MEDS" evidence="3">
    <location>
        <begin position="20"/>
        <end position="163"/>
    </location>
</feature>
<dbReference type="Gene3D" id="3.30.565.10">
    <property type="entry name" value="Histidine kinase-like ATPase, C-terminal domain"/>
    <property type="match status" value="1"/>
</dbReference>
<feature type="domain" description="Histidine kinase/HSP90-like ATPase" evidence="2">
    <location>
        <begin position="206"/>
        <end position="314"/>
    </location>
</feature>
<evidence type="ECO:0000256" key="1">
    <source>
        <dbReference type="ARBA" id="ARBA00022527"/>
    </source>
</evidence>
<dbReference type="PANTHER" id="PTHR35526">
    <property type="entry name" value="ANTI-SIGMA-F FACTOR RSBW-RELATED"/>
    <property type="match status" value="1"/>
</dbReference>
<dbReference type="NCBIfam" id="NF041045">
    <property type="entry name" value="RsbA_anti_sig"/>
    <property type="match status" value="1"/>
</dbReference>
<proteinExistence type="predicted"/>
<sequence>MTATTTAGSTDESTDEPFVHPALFYRGEEEYLDGTVPFIREGLRAGHPVAVAVPGPNLNLLKDSLGGDAAAVRFLDMTDAGRNPGRIIPRVLRAFADGHPQTHVRIIGEPIWAGRSSVEYPACVQHEALINPAFEGRDVTILCPYDAELLDEKVLADAYATHPVIVSGGSRRPSPSYAPGQVVAHYNQPLAPAPAAAGPQHFGTAELPVVRRFAVAWGARLGLSGVRLDDLALAVAELTTNSVVHGGGSGSLRIWAEDSQLVCEVRDRGQLTDPLVGRRPATRDQRGGRGLLLVHAVADLVRVHTDLNGTTIRFYLGC</sequence>
<dbReference type="Pfam" id="PF14417">
    <property type="entry name" value="MEDS"/>
    <property type="match status" value="1"/>
</dbReference>
<accession>A0A6B3BQ99</accession>
<dbReference type="EMBL" id="JAAGLU010000008">
    <property type="protein sequence ID" value="NEC86498.1"/>
    <property type="molecule type" value="Genomic_DNA"/>
</dbReference>
<name>A0A6B3BQ99_9ACTN</name>
<dbReference type="CDD" id="cd16936">
    <property type="entry name" value="HATPase_RsbW-like"/>
    <property type="match status" value="1"/>
</dbReference>
<keyword evidence="4" id="KW-0808">Transferase</keyword>
<protein>
    <submittedName>
        <fullName evidence="4">Sensor histidine kinase</fullName>
    </submittedName>
</protein>
<gene>
    <name evidence="4" type="ORF">G3I71_11875</name>
</gene>
<keyword evidence="4" id="KW-0418">Kinase</keyword>
<dbReference type="InterPro" id="IPR047718">
    <property type="entry name" value="RsbA-like_anti_sig"/>
</dbReference>
<comment type="caution">
    <text evidence="4">The sequence shown here is derived from an EMBL/GenBank/DDBJ whole genome shotgun (WGS) entry which is preliminary data.</text>
</comment>
<keyword evidence="1" id="KW-0723">Serine/threonine-protein kinase</keyword>
<dbReference type="SUPFAM" id="SSF55874">
    <property type="entry name" value="ATPase domain of HSP90 chaperone/DNA topoisomerase II/histidine kinase"/>
    <property type="match status" value="1"/>
</dbReference>
<reference evidence="4" key="1">
    <citation type="submission" date="2020-01" db="EMBL/GenBank/DDBJ databases">
        <title>Insect and environment-associated Actinomycetes.</title>
        <authorList>
            <person name="Currrie C."/>
            <person name="Chevrette M."/>
            <person name="Carlson C."/>
            <person name="Stubbendieck R."/>
            <person name="Wendt-Pienkowski E."/>
        </authorList>
    </citation>
    <scope>NUCLEOTIDE SEQUENCE</scope>
    <source>
        <strain evidence="4">SID12501</strain>
    </source>
</reference>
<dbReference type="InterPro" id="IPR036890">
    <property type="entry name" value="HATPase_C_sf"/>
</dbReference>
<dbReference type="GO" id="GO:0004674">
    <property type="term" value="F:protein serine/threonine kinase activity"/>
    <property type="evidence" value="ECO:0007669"/>
    <property type="project" value="UniProtKB-KW"/>
</dbReference>
<evidence type="ECO:0000313" key="4">
    <source>
        <dbReference type="EMBL" id="NEC86498.1"/>
    </source>
</evidence>
<dbReference type="InterPro" id="IPR025847">
    <property type="entry name" value="MEDS_domain"/>
</dbReference>
<evidence type="ECO:0000259" key="3">
    <source>
        <dbReference type="Pfam" id="PF14417"/>
    </source>
</evidence>
<dbReference type="RefSeq" id="WP_164313940.1">
    <property type="nucleotide sequence ID" value="NZ_JAAGLU010000008.1"/>
</dbReference>